<proteinExistence type="predicted"/>
<organism evidence="2 3">
    <name type="scientific">Lepidopterella palustris CBS 459.81</name>
    <dbReference type="NCBI Taxonomy" id="1314670"/>
    <lineage>
        <taxon>Eukaryota</taxon>
        <taxon>Fungi</taxon>
        <taxon>Dikarya</taxon>
        <taxon>Ascomycota</taxon>
        <taxon>Pezizomycotina</taxon>
        <taxon>Dothideomycetes</taxon>
        <taxon>Pleosporomycetidae</taxon>
        <taxon>Mytilinidiales</taxon>
        <taxon>Argynnaceae</taxon>
        <taxon>Lepidopterella</taxon>
    </lineage>
</organism>
<sequence length="217" mass="24702">MESDASKDVEMNEILVEREDAVKKYGFFARKRVGIDDAESVSDLQRSYFVLRHLPKGAKLGDGAIEDLANNRLFALPKKVFPKSHADRFMASVRPHRELLSGLGTLYTDSWYSLYPSNHDYRRGYIHDHTHRGFHTPGVYAHDTIETWRGIAAGTWLPQGAEVKPHYLDYANAQILIGERTDEGIAKAAEPAFKDQKHGKEPPLEMMEKLKHGDELR</sequence>
<keyword evidence="3" id="KW-1185">Reference proteome</keyword>
<dbReference type="Proteomes" id="UP000250266">
    <property type="component" value="Unassembled WGS sequence"/>
</dbReference>
<reference evidence="2 3" key="1">
    <citation type="journal article" date="2016" name="Nat. Commun.">
        <title>Ectomycorrhizal ecology is imprinted in the genome of the dominant symbiotic fungus Cenococcum geophilum.</title>
        <authorList>
            <consortium name="DOE Joint Genome Institute"/>
            <person name="Peter M."/>
            <person name="Kohler A."/>
            <person name="Ohm R.A."/>
            <person name="Kuo A."/>
            <person name="Krutzmann J."/>
            <person name="Morin E."/>
            <person name="Arend M."/>
            <person name="Barry K.W."/>
            <person name="Binder M."/>
            <person name="Choi C."/>
            <person name="Clum A."/>
            <person name="Copeland A."/>
            <person name="Grisel N."/>
            <person name="Haridas S."/>
            <person name="Kipfer T."/>
            <person name="LaButti K."/>
            <person name="Lindquist E."/>
            <person name="Lipzen A."/>
            <person name="Maire R."/>
            <person name="Meier B."/>
            <person name="Mihaltcheva S."/>
            <person name="Molinier V."/>
            <person name="Murat C."/>
            <person name="Poggeler S."/>
            <person name="Quandt C.A."/>
            <person name="Sperisen C."/>
            <person name="Tritt A."/>
            <person name="Tisserant E."/>
            <person name="Crous P.W."/>
            <person name="Henrissat B."/>
            <person name="Nehls U."/>
            <person name="Egli S."/>
            <person name="Spatafora J.W."/>
            <person name="Grigoriev I.V."/>
            <person name="Martin F.M."/>
        </authorList>
    </citation>
    <scope>NUCLEOTIDE SEQUENCE [LARGE SCALE GENOMIC DNA]</scope>
    <source>
        <strain evidence="2 3">CBS 459.81</strain>
    </source>
</reference>
<dbReference type="OrthoDB" id="1028014at2759"/>
<dbReference type="AlphaFoldDB" id="A0A8E2EFT3"/>
<evidence type="ECO:0000256" key="1">
    <source>
        <dbReference type="SAM" id="MobiDB-lite"/>
    </source>
</evidence>
<gene>
    <name evidence="2" type="ORF">K432DRAFT_390779</name>
</gene>
<protein>
    <submittedName>
        <fullName evidence="2">Uncharacterized protein</fullName>
    </submittedName>
</protein>
<feature type="compositionally biased region" description="Basic and acidic residues" evidence="1">
    <location>
        <begin position="192"/>
        <end position="217"/>
    </location>
</feature>
<evidence type="ECO:0000313" key="2">
    <source>
        <dbReference type="EMBL" id="OCK83010.1"/>
    </source>
</evidence>
<name>A0A8E2EFT3_9PEZI</name>
<dbReference type="EMBL" id="KV744872">
    <property type="protein sequence ID" value="OCK83010.1"/>
    <property type="molecule type" value="Genomic_DNA"/>
</dbReference>
<feature type="region of interest" description="Disordered" evidence="1">
    <location>
        <begin position="190"/>
        <end position="217"/>
    </location>
</feature>
<accession>A0A8E2EFT3</accession>
<evidence type="ECO:0000313" key="3">
    <source>
        <dbReference type="Proteomes" id="UP000250266"/>
    </source>
</evidence>